<keyword evidence="1" id="KW-0812">Transmembrane</keyword>
<accession>I2PWY8</accession>
<feature type="transmembrane region" description="Helical" evidence="1">
    <location>
        <begin position="17"/>
        <end position="38"/>
    </location>
</feature>
<proteinExistence type="predicted"/>
<sequence length="82" mass="9057">MWECGVPGFTPWGEGHLFWGLGAALLLAAVPVGFFFLLGSRKAERIRGADREDSLGLIKVRLAKGEINQEEYLAIKKILEQA</sequence>
<reference evidence="2" key="1">
    <citation type="submission" date="2011-11" db="EMBL/GenBank/DDBJ databases">
        <title>Improved High-Quality Draft sequence of Desulfovibrio sp. U5L.</title>
        <authorList>
            <consortium name="US DOE Joint Genome Institute"/>
            <person name="Lucas S."/>
            <person name="Han J."/>
            <person name="Lapidus A."/>
            <person name="Cheng J.-F."/>
            <person name="Goodwin L."/>
            <person name="Pitluck S."/>
            <person name="Peters L."/>
            <person name="Ovchinnikova G."/>
            <person name="Held B."/>
            <person name="Detter J.C."/>
            <person name="Han C."/>
            <person name="Tapia R."/>
            <person name="Land M."/>
            <person name="Hauser L."/>
            <person name="Kyrpides N."/>
            <person name="Ivanova N."/>
            <person name="Pagani I."/>
            <person name="Gabster J."/>
            <person name="Walker C."/>
            <person name="Stolyar S."/>
            <person name="Stahl D."/>
            <person name="Arkin A."/>
            <person name="Dehal P."/>
            <person name="Hazen T."/>
            <person name="Woyke T."/>
        </authorList>
    </citation>
    <scope>NUCLEOTIDE SEQUENCE [LARGE SCALE GENOMIC DNA]</scope>
    <source>
        <strain evidence="2">U5L</strain>
    </source>
</reference>
<protein>
    <submittedName>
        <fullName evidence="2">Putative membrane protein (DUF2078)</fullName>
    </submittedName>
</protein>
<dbReference type="HOGENOM" id="CLU_159099_3_3_7"/>
<evidence type="ECO:0000313" key="2">
    <source>
        <dbReference type="EMBL" id="EIG52044.1"/>
    </source>
</evidence>
<gene>
    <name evidence="2" type="ORF">DesU5LDRAFT_0329</name>
</gene>
<name>I2PWY8_9BACT</name>
<evidence type="ECO:0000256" key="1">
    <source>
        <dbReference type="SAM" id="Phobius"/>
    </source>
</evidence>
<dbReference type="EMBL" id="JH600068">
    <property type="protein sequence ID" value="EIG52044.1"/>
    <property type="molecule type" value="Genomic_DNA"/>
</dbReference>
<keyword evidence="1" id="KW-0472">Membrane</keyword>
<dbReference type="STRING" id="596152.DesU5LDRAFT_0329"/>
<organism evidence="2">
    <name type="scientific">Desulfovibrio sp. U5L</name>
    <dbReference type="NCBI Taxonomy" id="596152"/>
    <lineage>
        <taxon>Bacteria</taxon>
        <taxon>Pseudomonadati</taxon>
        <taxon>Thermodesulfobacteriota</taxon>
        <taxon>Desulfovibrionia</taxon>
        <taxon>Desulfovibrionales</taxon>
        <taxon>Desulfovibrionaceae</taxon>
        <taxon>Desulfovibrio</taxon>
    </lineage>
</organism>
<dbReference type="AlphaFoldDB" id="I2PWY8"/>
<keyword evidence="1" id="KW-1133">Transmembrane helix</keyword>